<evidence type="ECO:0000313" key="9">
    <source>
        <dbReference type="Proteomes" id="UP000194450"/>
    </source>
</evidence>
<dbReference type="EMBL" id="FXWH01000001">
    <property type="protein sequence ID" value="SMQ64112.1"/>
    <property type="molecule type" value="Genomic_DNA"/>
</dbReference>
<evidence type="ECO:0000259" key="7">
    <source>
        <dbReference type="Pfam" id="PF00482"/>
    </source>
</evidence>
<evidence type="ECO:0000256" key="2">
    <source>
        <dbReference type="ARBA" id="ARBA00022475"/>
    </source>
</evidence>
<evidence type="ECO:0000256" key="3">
    <source>
        <dbReference type="ARBA" id="ARBA00022692"/>
    </source>
</evidence>
<dbReference type="GO" id="GO:0005886">
    <property type="term" value="C:plasma membrane"/>
    <property type="evidence" value="ECO:0007669"/>
    <property type="project" value="UniProtKB-SubCell"/>
</dbReference>
<keyword evidence="9" id="KW-1185">Reference proteome</keyword>
<evidence type="ECO:0000256" key="6">
    <source>
        <dbReference type="SAM" id="Phobius"/>
    </source>
</evidence>
<keyword evidence="4 6" id="KW-1133">Transmembrane helix</keyword>
<feature type="transmembrane region" description="Helical" evidence="6">
    <location>
        <begin position="79"/>
        <end position="100"/>
    </location>
</feature>
<feature type="domain" description="Type II secretion system protein GspF" evidence="7">
    <location>
        <begin position="118"/>
        <end position="238"/>
    </location>
</feature>
<reference evidence="9" key="1">
    <citation type="submission" date="2017-04" db="EMBL/GenBank/DDBJ databases">
        <authorList>
            <person name="Varghese N."/>
            <person name="Submissions S."/>
        </authorList>
    </citation>
    <scope>NUCLEOTIDE SEQUENCE [LARGE SCALE GENOMIC DNA]</scope>
</reference>
<evidence type="ECO:0000256" key="4">
    <source>
        <dbReference type="ARBA" id="ARBA00022989"/>
    </source>
</evidence>
<gene>
    <name evidence="8" type="ORF">SAMN06297229_0963</name>
</gene>
<dbReference type="Gene3D" id="1.20.81.30">
    <property type="entry name" value="Type II secretion system (T2SS), domain F"/>
    <property type="match status" value="1"/>
</dbReference>
<evidence type="ECO:0000256" key="1">
    <source>
        <dbReference type="ARBA" id="ARBA00004651"/>
    </source>
</evidence>
<proteinExistence type="predicted"/>
<feature type="transmembrane region" description="Helical" evidence="6">
    <location>
        <begin position="6"/>
        <end position="28"/>
    </location>
</feature>
<dbReference type="RefSeq" id="WP_086434090.1">
    <property type="nucleotide sequence ID" value="NZ_FXWH01000001.1"/>
</dbReference>
<dbReference type="Pfam" id="PF00482">
    <property type="entry name" value="T2SSF"/>
    <property type="match status" value="1"/>
</dbReference>
<comment type="subcellular location">
    <subcellularLocation>
        <location evidence="1">Cell membrane</location>
        <topology evidence="1">Multi-pass membrane protein</topology>
    </subcellularLocation>
</comment>
<dbReference type="PANTHER" id="PTHR35007:SF1">
    <property type="entry name" value="PILUS ASSEMBLY PROTEIN"/>
    <property type="match status" value="1"/>
</dbReference>
<protein>
    <submittedName>
        <fullName evidence="8">Tight adherence protein B</fullName>
    </submittedName>
</protein>
<keyword evidence="5 6" id="KW-0472">Membrane</keyword>
<keyword evidence="3 6" id="KW-0812">Transmembrane</keyword>
<evidence type="ECO:0000313" key="8">
    <source>
        <dbReference type="EMBL" id="SMQ64112.1"/>
    </source>
</evidence>
<dbReference type="InterPro" id="IPR018076">
    <property type="entry name" value="T2SS_GspF_dom"/>
</dbReference>
<accession>A0A1Y6EUC6</accession>
<feature type="transmembrane region" description="Helical" evidence="6">
    <location>
        <begin position="224"/>
        <end position="243"/>
    </location>
</feature>
<feature type="transmembrane region" description="Helical" evidence="6">
    <location>
        <begin position="258"/>
        <end position="279"/>
    </location>
</feature>
<organism evidence="8 9">
    <name type="scientific">Pseudidiomarina planktonica</name>
    <dbReference type="NCBI Taxonomy" id="1323738"/>
    <lineage>
        <taxon>Bacteria</taxon>
        <taxon>Pseudomonadati</taxon>
        <taxon>Pseudomonadota</taxon>
        <taxon>Gammaproteobacteria</taxon>
        <taxon>Alteromonadales</taxon>
        <taxon>Idiomarinaceae</taxon>
        <taxon>Pseudidiomarina</taxon>
    </lineage>
</organism>
<dbReference type="OrthoDB" id="5611741at2"/>
<name>A0A1Y6EUC6_9GAMM</name>
<feature type="transmembrane region" description="Helical" evidence="6">
    <location>
        <begin position="49"/>
        <end position="73"/>
    </location>
</feature>
<keyword evidence="2" id="KW-1003">Cell membrane</keyword>
<dbReference type="AlphaFoldDB" id="A0A1Y6EUC6"/>
<sequence>MSMLALVVAVLLVVSLGLIALALKQLAIYFLPRWRSEIESNTQRSLEELFLFIPVARLWLLWSVIALLLSSLILLWFHWWSAAIAILIWAALPPVVYRYYKQKRFNRIDSQLVDALHATANSLRSGVGFVSALEQVSKEINNPLQHELRLLVRQIRFGQSVVVSINEFAQRVPTKAVEFGCRVMSFGYENGGQQAQLLIGLAENLQAQLHLQQKMQSLTAQARMQGRIMAALPVAIFMLLHAVEPEHTDVLLNTQNGHLLLALSTALLCCGYMICRLILKDGDE</sequence>
<dbReference type="Proteomes" id="UP000194450">
    <property type="component" value="Unassembled WGS sequence"/>
</dbReference>
<dbReference type="PANTHER" id="PTHR35007">
    <property type="entry name" value="INTEGRAL MEMBRANE PROTEIN-RELATED"/>
    <property type="match status" value="1"/>
</dbReference>
<evidence type="ECO:0000256" key="5">
    <source>
        <dbReference type="ARBA" id="ARBA00023136"/>
    </source>
</evidence>
<dbReference type="InterPro" id="IPR042094">
    <property type="entry name" value="T2SS_GspF_sf"/>
</dbReference>